<dbReference type="Gene3D" id="1.25.40.10">
    <property type="entry name" value="Tetratricopeptide repeat domain"/>
    <property type="match status" value="1"/>
</dbReference>
<name>A0A0K1RZP4_9CHRO</name>
<feature type="repeat" description="TPR" evidence="1">
    <location>
        <begin position="287"/>
        <end position="320"/>
    </location>
</feature>
<dbReference type="EMBL" id="CP011339">
    <property type="protein sequence ID" value="AKV67369.1"/>
    <property type="molecule type" value="Genomic_DNA"/>
</dbReference>
<dbReference type="SUPFAM" id="SSF48452">
    <property type="entry name" value="TPR-like"/>
    <property type="match status" value="1"/>
</dbReference>
<dbReference type="Pfam" id="PF13424">
    <property type="entry name" value="TPR_12"/>
    <property type="match status" value="1"/>
</dbReference>
<reference evidence="3 4" key="1">
    <citation type="journal article" date="2016" name="Stand. Genomic Sci.">
        <title>Complete genome sequence and genomic characterization of Microcystis panniformis FACHB 1757 by third-generation sequencing.</title>
        <authorList>
            <person name="Zhang J.Y."/>
            <person name="Guan R."/>
            <person name="Zhang H.J."/>
            <person name="Li H."/>
            <person name="Xiao P."/>
            <person name="Yu G.L."/>
            <person name="Du L."/>
            <person name="Cao D.M."/>
            <person name="Zhu B.C."/>
            <person name="Li R.H."/>
            <person name="Lu Z.H."/>
        </authorList>
    </citation>
    <scope>NUCLEOTIDE SEQUENCE [LARGE SCALE GENOMIC DNA]</scope>
    <source>
        <strain evidence="3 4">FACHB-1757</strain>
    </source>
</reference>
<sequence length="380" mass="41911">MNKFLKLFTPISLILITVGFPAATFSNTVGVNTIFHVKGKVTVKKAQWKKSLPASVGLTLSFDDKLEVAANASVKVYCSNLKQWMVKPGKYIVSNGCPRGNPVIRLLNSNHDTLSSNDTLYTFDPRPAGPTPRPAGQTEEVLAKLPYLITPRQTNILTNRPPLRWNAVPGATNYTIKIDGVNWETQTNKTEIVYPGEPPLEAGRRYRVTIEADNGASSRRDDENVGFTVLDEQTKKTVLDAVKAVQQQQLSPEEAGLVLAHLYRGYGLYGDAVEVLEGLVKQNSQVATVYQLLGDTYLKIGLPQLAKKPYDKALKLATNTQNLSVQAEIQAGLGIAYRLLGNKDEAIQWLTKAKGTYNQLGDTSQVQELDKTINEILKRE</sequence>
<protein>
    <submittedName>
        <fullName evidence="3">TPR repeat protein</fullName>
    </submittedName>
</protein>
<evidence type="ECO:0000256" key="2">
    <source>
        <dbReference type="SAM" id="SignalP"/>
    </source>
</evidence>
<dbReference type="KEGG" id="mpk:VL20_2266"/>
<dbReference type="SMART" id="SM00028">
    <property type="entry name" value="TPR"/>
    <property type="match status" value="2"/>
</dbReference>
<dbReference type="InterPro" id="IPR011990">
    <property type="entry name" value="TPR-like_helical_dom_sf"/>
</dbReference>
<dbReference type="AlphaFoldDB" id="A0A0K1RZP4"/>
<dbReference type="PROSITE" id="PS50005">
    <property type="entry name" value="TPR"/>
    <property type="match status" value="1"/>
</dbReference>
<feature type="chain" id="PRO_5005468460" evidence="2">
    <location>
        <begin position="23"/>
        <end position="380"/>
    </location>
</feature>
<dbReference type="InterPro" id="IPR019734">
    <property type="entry name" value="TPR_rpt"/>
</dbReference>
<proteinExistence type="predicted"/>
<evidence type="ECO:0000313" key="3">
    <source>
        <dbReference type="EMBL" id="AKV67369.1"/>
    </source>
</evidence>
<organism evidence="3 4">
    <name type="scientific">Microcystis panniformis FACHB-1757</name>
    <dbReference type="NCBI Taxonomy" id="1638788"/>
    <lineage>
        <taxon>Bacteria</taxon>
        <taxon>Bacillati</taxon>
        <taxon>Cyanobacteriota</taxon>
        <taxon>Cyanophyceae</taxon>
        <taxon>Oscillatoriophycideae</taxon>
        <taxon>Chroococcales</taxon>
        <taxon>Microcystaceae</taxon>
        <taxon>Microcystis</taxon>
    </lineage>
</organism>
<gene>
    <name evidence="3" type="ORF">VL20_2266</name>
</gene>
<dbReference type="RefSeq" id="WP_052276324.1">
    <property type="nucleotide sequence ID" value="NZ_CP011339.1"/>
</dbReference>
<accession>A0A0K1RZP4</accession>
<dbReference type="PATRIC" id="fig|1638788.3.peg.2282"/>
<keyword evidence="4" id="KW-1185">Reference proteome</keyword>
<keyword evidence="1" id="KW-0802">TPR repeat</keyword>
<evidence type="ECO:0000256" key="1">
    <source>
        <dbReference type="PROSITE-ProRule" id="PRU00339"/>
    </source>
</evidence>
<dbReference type="Proteomes" id="UP000068167">
    <property type="component" value="Chromosome"/>
</dbReference>
<keyword evidence="2" id="KW-0732">Signal</keyword>
<feature type="signal peptide" evidence="2">
    <location>
        <begin position="1"/>
        <end position="22"/>
    </location>
</feature>
<evidence type="ECO:0000313" key="4">
    <source>
        <dbReference type="Proteomes" id="UP000068167"/>
    </source>
</evidence>